<reference evidence="9 10" key="1">
    <citation type="submission" date="2016-10" db="EMBL/GenBank/DDBJ databases">
        <authorList>
            <person name="de Groot N.N."/>
        </authorList>
    </citation>
    <scope>NUCLEOTIDE SEQUENCE [LARGE SCALE GENOMIC DNA]</scope>
    <source>
        <strain evidence="9 10">AR40</strain>
    </source>
</reference>
<gene>
    <name evidence="9" type="ORF">SAMN04487884_103160</name>
</gene>
<evidence type="ECO:0000259" key="8">
    <source>
        <dbReference type="Pfam" id="PF00482"/>
    </source>
</evidence>
<evidence type="ECO:0000313" key="10">
    <source>
        <dbReference type="Proteomes" id="UP000182584"/>
    </source>
</evidence>
<keyword evidence="5 7" id="KW-1133">Transmembrane helix</keyword>
<dbReference type="InterPro" id="IPR042094">
    <property type="entry name" value="T2SS_GspF_sf"/>
</dbReference>
<organism evidence="9 10">
    <name type="scientific">Butyrivibrio fibrisolvens</name>
    <dbReference type="NCBI Taxonomy" id="831"/>
    <lineage>
        <taxon>Bacteria</taxon>
        <taxon>Bacillati</taxon>
        <taxon>Bacillota</taxon>
        <taxon>Clostridia</taxon>
        <taxon>Lachnospirales</taxon>
        <taxon>Lachnospiraceae</taxon>
        <taxon>Butyrivibrio</taxon>
    </lineage>
</organism>
<keyword evidence="4 7" id="KW-0812">Transmembrane</keyword>
<dbReference type="PRINTS" id="PR00812">
    <property type="entry name" value="BCTERIALGSPF"/>
</dbReference>
<dbReference type="GO" id="GO:0005886">
    <property type="term" value="C:plasma membrane"/>
    <property type="evidence" value="ECO:0007669"/>
    <property type="project" value="UniProtKB-SubCell"/>
</dbReference>
<dbReference type="Pfam" id="PF00482">
    <property type="entry name" value="T2SSF"/>
    <property type="match status" value="2"/>
</dbReference>
<dbReference type="RefSeq" id="WP_074754377.1">
    <property type="nucleotide sequence ID" value="NZ_FOGJ01000003.1"/>
</dbReference>
<feature type="transmembrane region" description="Helical" evidence="7">
    <location>
        <begin position="170"/>
        <end position="190"/>
    </location>
</feature>
<dbReference type="EMBL" id="FOGJ01000003">
    <property type="protein sequence ID" value="SER24755.1"/>
    <property type="molecule type" value="Genomic_DNA"/>
</dbReference>
<dbReference type="Gene3D" id="1.20.81.30">
    <property type="entry name" value="Type II secretion system (T2SS), domain F"/>
    <property type="match status" value="2"/>
</dbReference>
<evidence type="ECO:0000256" key="1">
    <source>
        <dbReference type="ARBA" id="ARBA00004651"/>
    </source>
</evidence>
<sequence>MKKASKAPKQKALSNQETASFCGQYAMLLKSGIAPLEAAGILMSDTTDPSGKELLSNLFHILRTGEKFHVALSMCNVFPPYVISMIKIGEESGNLDSVLESLEIFYEHEDNLADNFRNALMYPMIMIIMILMIVIVLITKVMPIFSQVFAQLGTAMSGLSQTLLSLGSVLNRWSLVLIVILVLLGAFMIFTTQTRHGFSFLQKISKHIKPLNDLFLDNGVSRFASGMALSISSGMDTYTSLNLLKSIVENEEISKKIDICQKQIQQGDSFPEALKSANIFSNVYTRMVMVGFRTGSMEKVLHQISTRYEQKTNKKISLVLSTLEPTLVIVLSLIVGLILLSVILPLMGIMSSIG</sequence>
<comment type="subcellular location">
    <subcellularLocation>
        <location evidence="1">Cell membrane</location>
        <topology evidence="1">Multi-pass membrane protein</topology>
    </subcellularLocation>
</comment>
<feature type="domain" description="Type II secretion system protein GspF" evidence="8">
    <location>
        <begin position="225"/>
        <end position="345"/>
    </location>
</feature>
<dbReference type="Proteomes" id="UP000182584">
    <property type="component" value="Unassembled WGS sequence"/>
</dbReference>
<dbReference type="AlphaFoldDB" id="A0A1H9MMS5"/>
<keyword evidence="3" id="KW-1003">Cell membrane</keyword>
<evidence type="ECO:0000256" key="7">
    <source>
        <dbReference type="SAM" id="Phobius"/>
    </source>
</evidence>
<comment type="similarity">
    <text evidence="2">Belongs to the GSP F family.</text>
</comment>
<dbReference type="InterPro" id="IPR003004">
    <property type="entry name" value="GspF/PilC"/>
</dbReference>
<feature type="transmembrane region" description="Helical" evidence="7">
    <location>
        <begin position="327"/>
        <end position="350"/>
    </location>
</feature>
<feature type="domain" description="Type II secretion system protein GspF" evidence="8">
    <location>
        <begin position="21"/>
        <end position="143"/>
    </location>
</feature>
<evidence type="ECO:0000256" key="6">
    <source>
        <dbReference type="ARBA" id="ARBA00023136"/>
    </source>
</evidence>
<feature type="transmembrane region" description="Helical" evidence="7">
    <location>
        <begin position="125"/>
        <end position="150"/>
    </location>
</feature>
<proteinExistence type="inferred from homology"/>
<accession>A0A1H9MMS5</accession>
<evidence type="ECO:0000256" key="2">
    <source>
        <dbReference type="ARBA" id="ARBA00005745"/>
    </source>
</evidence>
<name>A0A1H9MMS5_BUTFI</name>
<evidence type="ECO:0000256" key="3">
    <source>
        <dbReference type="ARBA" id="ARBA00022475"/>
    </source>
</evidence>
<keyword evidence="6 7" id="KW-0472">Membrane</keyword>
<evidence type="ECO:0000313" key="9">
    <source>
        <dbReference type="EMBL" id="SER24755.1"/>
    </source>
</evidence>
<evidence type="ECO:0000256" key="4">
    <source>
        <dbReference type="ARBA" id="ARBA00022692"/>
    </source>
</evidence>
<dbReference type="InterPro" id="IPR018076">
    <property type="entry name" value="T2SS_GspF_dom"/>
</dbReference>
<dbReference type="eggNOG" id="COG1459">
    <property type="taxonomic scope" value="Bacteria"/>
</dbReference>
<dbReference type="PANTHER" id="PTHR30012:SF0">
    <property type="entry name" value="TYPE II SECRETION SYSTEM PROTEIN F-RELATED"/>
    <property type="match status" value="1"/>
</dbReference>
<protein>
    <submittedName>
        <fullName evidence="9">Type IV pilus assembly protein PilC</fullName>
    </submittedName>
</protein>
<evidence type="ECO:0000256" key="5">
    <source>
        <dbReference type="ARBA" id="ARBA00022989"/>
    </source>
</evidence>
<dbReference type="PANTHER" id="PTHR30012">
    <property type="entry name" value="GENERAL SECRETION PATHWAY PROTEIN"/>
    <property type="match status" value="1"/>
</dbReference>